<sequence length="117" mass="13009">MVEGRQLRQDIPDLNANLMEEMDGMAILPYMAPVSKNVLSPSQPLMLFGTEIMASSSGPRNEEGKVIEQTSYENLSETTLSLGFDPFNLDPFIFGTGSSDGRKIHKRLGRIKGKMRM</sequence>
<proteinExistence type="predicted"/>
<dbReference type="AlphaFoldDB" id="A0A540KA91"/>
<protein>
    <submittedName>
        <fullName evidence="1">Uncharacterized protein</fullName>
    </submittedName>
</protein>
<name>A0A540KA91_MALBA</name>
<evidence type="ECO:0000313" key="1">
    <source>
        <dbReference type="EMBL" id="TQD71147.1"/>
    </source>
</evidence>
<gene>
    <name evidence="1" type="ORF">C1H46_043317</name>
</gene>
<accession>A0A540KA91</accession>
<evidence type="ECO:0000313" key="2">
    <source>
        <dbReference type="Proteomes" id="UP000315295"/>
    </source>
</evidence>
<reference evidence="1 2" key="1">
    <citation type="journal article" date="2019" name="G3 (Bethesda)">
        <title>Sequencing of a Wild Apple (Malus baccata) Genome Unravels the Differences Between Cultivated and Wild Apple Species Regarding Disease Resistance and Cold Tolerance.</title>
        <authorList>
            <person name="Chen X."/>
        </authorList>
    </citation>
    <scope>NUCLEOTIDE SEQUENCE [LARGE SCALE GENOMIC DNA]</scope>
    <source>
        <strain evidence="2">cv. Shandingzi</strain>
        <tissue evidence="1">Leaves</tissue>
    </source>
</reference>
<dbReference type="EMBL" id="VIEB01001606">
    <property type="protein sequence ID" value="TQD71147.1"/>
    <property type="molecule type" value="Genomic_DNA"/>
</dbReference>
<comment type="caution">
    <text evidence="1">The sequence shown here is derived from an EMBL/GenBank/DDBJ whole genome shotgun (WGS) entry which is preliminary data.</text>
</comment>
<organism evidence="1 2">
    <name type="scientific">Malus baccata</name>
    <name type="common">Siberian crab apple</name>
    <name type="synonym">Pyrus baccata</name>
    <dbReference type="NCBI Taxonomy" id="106549"/>
    <lineage>
        <taxon>Eukaryota</taxon>
        <taxon>Viridiplantae</taxon>
        <taxon>Streptophyta</taxon>
        <taxon>Embryophyta</taxon>
        <taxon>Tracheophyta</taxon>
        <taxon>Spermatophyta</taxon>
        <taxon>Magnoliopsida</taxon>
        <taxon>eudicotyledons</taxon>
        <taxon>Gunneridae</taxon>
        <taxon>Pentapetalae</taxon>
        <taxon>rosids</taxon>
        <taxon>fabids</taxon>
        <taxon>Rosales</taxon>
        <taxon>Rosaceae</taxon>
        <taxon>Amygdaloideae</taxon>
        <taxon>Maleae</taxon>
        <taxon>Malus</taxon>
    </lineage>
</organism>
<dbReference type="Proteomes" id="UP000315295">
    <property type="component" value="Unassembled WGS sequence"/>
</dbReference>
<keyword evidence="2" id="KW-1185">Reference proteome</keyword>